<keyword evidence="4" id="KW-0723">Serine/threonine-protein kinase</keyword>
<keyword evidence="22" id="KW-1185">Reference proteome</keyword>
<dbReference type="Gene3D" id="1.10.510.10">
    <property type="entry name" value="Transferase(Phosphotransferase) domain 1"/>
    <property type="match status" value="1"/>
</dbReference>
<dbReference type="PROSITE" id="PS50011">
    <property type="entry name" value="PROTEIN_KINASE_DOM"/>
    <property type="match status" value="1"/>
</dbReference>
<keyword evidence="14 19" id="KW-0472">Membrane</keyword>
<evidence type="ECO:0000256" key="15">
    <source>
        <dbReference type="ARBA" id="ARBA00023157"/>
    </source>
</evidence>
<dbReference type="Pfam" id="PF13855">
    <property type="entry name" value="LRR_8"/>
    <property type="match status" value="1"/>
</dbReference>
<evidence type="ECO:0000256" key="7">
    <source>
        <dbReference type="ARBA" id="ARBA00022692"/>
    </source>
</evidence>
<dbReference type="Pfam" id="PF12819">
    <property type="entry name" value="Malectin_like"/>
    <property type="match status" value="1"/>
</dbReference>
<evidence type="ECO:0000256" key="1">
    <source>
        <dbReference type="ARBA" id="ARBA00004162"/>
    </source>
</evidence>
<evidence type="ECO:0000256" key="3">
    <source>
        <dbReference type="ARBA" id="ARBA00022475"/>
    </source>
</evidence>
<sequence>MVTTDRNDLRMQNAACGYGLSGIDYEDNEKSMGACCCLCRLIDVAQESSGENMDRSKPRALATGRSWWLLPLLLYLAAIAPAGLLQARAQPDSNGFITLDCGLPGPSYVDGTTNLTYHPDDAFTDAGEKHNISQTEYKMLFGSLRSFPDGKRNCYTLQSLTAGNKYLIRANFMYGNYDGLNKPPDFDLYIGVNFWQTVDGWTQEGAALTWEAIVTVPDNFVQVCLVKTSDTTPFISGLELRPLKSSMYPQVNATQGLSFLRRYNLGVTDNYVRYPDDPYDRVWFPQKIDETTVISTDKMVQNSDKDEFEVPSKVMQTAIISHNASDNIILGWSLTPDPPPPGCIFILYFSEIEPLPDKAVRQFYTKINDEVGQDYMPRYLQSGAIFNKNPQRGNGQYTATIKATASSTLPPIINAYELFFVISTAKFGTESQDVSAITAIKIKYRVTKNWTGDPCDSFTWTGLRCRSAISARPRITSVNMSFSSLNGDISPTFANLTAVQYINLSYNNLTGTIPDVLSQLPSLTTLDLTGNNLSGSIPPGLRKKIQDGVLKIKYDNNPNLCTHGDSCTTTKEKSRLGIYIAVPVAVTLLVVSVIVLVFLLKRKRKDDAHSSLQLQNRRFTYKELEMATKNFRNVIGQGGFGKVYHGSLEDDTQVAVKMPSKSSPKQVMEQFLMEAQILTRIHHKNLISLIGYCKDEKHVALVYEYMSKGNLEYHIKEQNLTWRQRVQIALESAQGLEYLHKGCNPPLIHRDVKTANILLNEKLEAKVADFGISKAFNLDKCSTYVSTENVVGTRGYLDPEYHATMRLTRKSDVFSFGVVLLELITGKPAILPAPDFISIIQWTSRRLRCGEIESVVDERMNGDHDINSIWKAANVARDCTAPTSTERPTMTDVVAQLQECLVLEEARAGVDTGNSGDLNSNYSTNANTANASQRSAAFEMVEMMDTGPATR</sequence>
<evidence type="ECO:0000256" key="17">
    <source>
        <dbReference type="ARBA" id="ARBA00048679"/>
    </source>
</evidence>
<dbReference type="SUPFAM" id="SSF52058">
    <property type="entry name" value="L domain-like"/>
    <property type="match status" value="1"/>
</dbReference>
<dbReference type="FunFam" id="3.80.10.10:FF:000129">
    <property type="entry name" value="Leucine-rich repeat receptor-like kinase"/>
    <property type="match status" value="1"/>
</dbReference>
<keyword evidence="9" id="KW-0677">Repeat</keyword>
<keyword evidence="3" id="KW-1003">Cell membrane</keyword>
<dbReference type="Proteomes" id="UP000823388">
    <property type="component" value="Chromosome 3N"/>
</dbReference>
<evidence type="ECO:0000256" key="18">
    <source>
        <dbReference type="PROSITE-ProRule" id="PRU10141"/>
    </source>
</evidence>
<keyword evidence="8" id="KW-0732">Signal</keyword>
<dbReference type="FunFam" id="3.30.200.20:FF:000178">
    <property type="entry name" value="serine/threonine-protein kinase PBS1-like"/>
    <property type="match status" value="1"/>
</dbReference>
<organism evidence="21 22">
    <name type="scientific">Panicum virgatum</name>
    <name type="common">Blackwell switchgrass</name>
    <dbReference type="NCBI Taxonomy" id="38727"/>
    <lineage>
        <taxon>Eukaryota</taxon>
        <taxon>Viridiplantae</taxon>
        <taxon>Streptophyta</taxon>
        <taxon>Embryophyta</taxon>
        <taxon>Tracheophyta</taxon>
        <taxon>Spermatophyta</taxon>
        <taxon>Magnoliopsida</taxon>
        <taxon>Liliopsida</taxon>
        <taxon>Poales</taxon>
        <taxon>Poaceae</taxon>
        <taxon>PACMAD clade</taxon>
        <taxon>Panicoideae</taxon>
        <taxon>Panicodae</taxon>
        <taxon>Paniceae</taxon>
        <taxon>Panicinae</taxon>
        <taxon>Panicum</taxon>
        <taxon>Panicum sect. Hiantes</taxon>
    </lineage>
</organism>
<dbReference type="InterPro" id="IPR024788">
    <property type="entry name" value="Malectin-like_Carb-bd_dom"/>
</dbReference>
<keyword evidence="5" id="KW-0433">Leucine-rich repeat</keyword>
<keyword evidence="11" id="KW-0418">Kinase</keyword>
<evidence type="ECO:0000256" key="5">
    <source>
        <dbReference type="ARBA" id="ARBA00022614"/>
    </source>
</evidence>
<comment type="catalytic activity">
    <reaction evidence="16">
        <text>L-threonyl-[protein] + ATP = O-phospho-L-threonyl-[protein] + ADP + H(+)</text>
        <dbReference type="Rhea" id="RHEA:46608"/>
        <dbReference type="Rhea" id="RHEA-COMP:11060"/>
        <dbReference type="Rhea" id="RHEA-COMP:11605"/>
        <dbReference type="ChEBI" id="CHEBI:15378"/>
        <dbReference type="ChEBI" id="CHEBI:30013"/>
        <dbReference type="ChEBI" id="CHEBI:30616"/>
        <dbReference type="ChEBI" id="CHEBI:61977"/>
        <dbReference type="ChEBI" id="CHEBI:456216"/>
        <dbReference type="EC" id="2.7.11.1"/>
    </reaction>
</comment>
<dbReference type="Pfam" id="PF07714">
    <property type="entry name" value="PK_Tyr_Ser-Thr"/>
    <property type="match status" value="1"/>
</dbReference>
<dbReference type="Gene3D" id="3.30.200.20">
    <property type="entry name" value="Phosphorylase Kinase, domain 1"/>
    <property type="match status" value="1"/>
</dbReference>
<dbReference type="EMBL" id="CM029042">
    <property type="protein sequence ID" value="KAG2619044.1"/>
    <property type="molecule type" value="Genomic_DNA"/>
</dbReference>
<evidence type="ECO:0000256" key="19">
    <source>
        <dbReference type="SAM" id="Phobius"/>
    </source>
</evidence>
<evidence type="ECO:0000256" key="9">
    <source>
        <dbReference type="ARBA" id="ARBA00022737"/>
    </source>
</evidence>
<keyword evidence="6" id="KW-0808">Transferase</keyword>
<feature type="transmembrane region" description="Helical" evidence="19">
    <location>
        <begin position="67"/>
        <end position="85"/>
    </location>
</feature>
<evidence type="ECO:0000256" key="16">
    <source>
        <dbReference type="ARBA" id="ARBA00047899"/>
    </source>
</evidence>
<feature type="domain" description="Protein kinase" evidence="20">
    <location>
        <begin position="629"/>
        <end position="901"/>
    </location>
</feature>
<dbReference type="InterPro" id="IPR008271">
    <property type="entry name" value="Ser/Thr_kinase_AS"/>
</dbReference>
<dbReference type="PROSITE" id="PS00107">
    <property type="entry name" value="PROTEIN_KINASE_ATP"/>
    <property type="match status" value="1"/>
</dbReference>
<evidence type="ECO:0000256" key="4">
    <source>
        <dbReference type="ARBA" id="ARBA00022527"/>
    </source>
</evidence>
<dbReference type="PROSITE" id="PS00108">
    <property type="entry name" value="PROTEIN_KINASE_ST"/>
    <property type="match status" value="1"/>
</dbReference>
<dbReference type="Gene3D" id="3.80.10.10">
    <property type="entry name" value="Ribonuclease Inhibitor"/>
    <property type="match status" value="1"/>
</dbReference>
<evidence type="ECO:0000259" key="20">
    <source>
        <dbReference type="PROSITE" id="PS50011"/>
    </source>
</evidence>
<dbReference type="InterPro" id="IPR032675">
    <property type="entry name" value="LRR_dom_sf"/>
</dbReference>
<dbReference type="SMART" id="SM00220">
    <property type="entry name" value="S_TKc"/>
    <property type="match status" value="1"/>
</dbReference>
<dbReference type="GO" id="GO:0005524">
    <property type="term" value="F:ATP binding"/>
    <property type="evidence" value="ECO:0007669"/>
    <property type="project" value="UniProtKB-UniRule"/>
</dbReference>
<evidence type="ECO:0000256" key="12">
    <source>
        <dbReference type="ARBA" id="ARBA00022840"/>
    </source>
</evidence>
<protein>
    <recommendedName>
        <fullName evidence="2">non-specific serine/threonine protein kinase</fullName>
        <ecNumber evidence="2">2.7.11.1</ecNumber>
    </recommendedName>
</protein>
<dbReference type="EC" id="2.7.11.1" evidence="2"/>
<dbReference type="GO" id="GO:0004674">
    <property type="term" value="F:protein serine/threonine kinase activity"/>
    <property type="evidence" value="ECO:0007669"/>
    <property type="project" value="UniProtKB-KW"/>
</dbReference>
<evidence type="ECO:0000256" key="10">
    <source>
        <dbReference type="ARBA" id="ARBA00022741"/>
    </source>
</evidence>
<evidence type="ECO:0000256" key="14">
    <source>
        <dbReference type="ARBA" id="ARBA00023136"/>
    </source>
</evidence>
<dbReference type="InterPro" id="IPR017441">
    <property type="entry name" value="Protein_kinase_ATP_BS"/>
</dbReference>
<dbReference type="InterPro" id="IPR001611">
    <property type="entry name" value="Leu-rich_rpt"/>
</dbReference>
<keyword evidence="10 18" id="KW-0547">Nucleotide-binding</keyword>
<feature type="binding site" evidence="18">
    <location>
        <position position="657"/>
    </location>
    <ligand>
        <name>ATP</name>
        <dbReference type="ChEBI" id="CHEBI:30616"/>
    </ligand>
</feature>
<feature type="transmembrane region" description="Helical" evidence="19">
    <location>
        <begin position="576"/>
        <end position="600"/>
    </location>
</feature>
<dbReference type="FunFam" id="1.10.510.10:FF:000468">
    <property type="entry name" value="PTI1-like tyrosine-protein kinase 3"/>
    <property type="match status" value="1"/>
</dbReference>
<reference evidence="21" key="1">
    <citation type="submission" date="2020-05" db="EMBL/GenBank/DDBJ databases">
        <title>WGS assembly of Panicum virgatum.</title>
        <authorList>
            <person name="Lovell J.T."/>
            <person name="Jenkins J."/>
            <person name="Shu S."/>
            <person name="Juenger T.E."/>
            <person name="Schmutz J."/>
        </authorList>
    </citation>
    <scope>NUCLEOTIDE SEQUENCE</scope>
    <source>
        <strain evidence="21">AP13</strain>
    </source>
</reference>
<accession>A0A8T0UE70</accession>
<dbReference type="InterPro" id="IPR000719">
    <property type="entry name" value="Prot_kinase_dom"/>
</dbReference>
<dbReference type="AlphaFoldDB" id="A0A8T0UE70"/>
<name>A0A8T0UE70_PANVG</name>
<dbReference type="PANTHER" id="PTHR45631">
    <property type="entry name" value="OS07G0107800 PROTEIN-RELATED"/>
    <property type="match status" value="1"/>
</dbReference>
<evidence type="ECO:0000313" key="22">
    <source>
        <dbReference type="Proteomes" id="UP000823388"/>
    </source>
</evidence>
<comment type="caution">
    <text evidence="21">The sequence shown here is derived from an EMBL/GenBank/DDBJ whole genome shotgun (WGS) entry which is preliminary data.</text>
</comment>
<dbReference type="SUPFAM" id="SSF56112">
    <property type="entry name" value="Protein kinase-like (PK-like)"/>
    <property type="match status" value="1"/>
</dbReference>
<proteinExistence type="predicted"/>
<dbReference type="InterPro" id="IPR011009">
    <property type="entry name" value="Kinase-like_dom_sf"/>
</dbReference>
<evidence type="ECO:0000256" key="6">
    <source>
        <dbReference type="ARBA" id="ARBA00022679"/>
    </source>
</evidence>
<evidence type="ECO:0000256" key="2">
    <source>
        <dbReference type="ARBA" id="ARBA00012513"/>
    </source>
</evidence>
<dbReference type="PANTHER" id="PTHR45631:SF114">
    <property type="entry name" value="OS05G0525800 PROTEIN"/>
    <property type="match status" value="1"/>
</dbReference>
<dbReference type="GO" id="GO:0005886">
    <property type="term" value="C:plasma membrane"/>
    <property type="evidence" value="ECO:0007669"/>
    <property type="project" value="UniProtKB-SubCell"/>
</dbReference>
<evidence type="ECO:0000256" key="13">
    <source>
        <dbReference type="ARBA" id="ARBA00022989"/>
    </source>
</evidence>
<comment type="catalytic activity">
    <reaction evidence="17">
        <text>L-seryl-[protein] + ATP = O-phospho-L-seryl-[protein] + ADP + H(+)</text>
        <dbReference type="Rhea" id="RHEA:17989"/>
        <dbReference type="Rhea" id="RHEA-COMP:9863"/>
        <dbReference type="Rhea" id="RHEA-COMP:11604"/>
        <dbReference type="ChEBI" id="CHEBI:15378"/>
        <dbReference type="ChEBI" id="CHEBI:29999"/>
        <dbReference type="ChEBI" id="CHEBI:30616"/>
        <dbReference type="ChEBI" id="CHEBI:83421"/>
        <dbReference type="ChEBI" id="CHEBI:456216"/>
        <dbReference type="EC" id="2.7.11.1"/>
    </reaction>
</comment>
<comment type="subcellular location">
    <subcellularLocation>
        <location evidence="1">Cell membrane</location>
        <topology evidence="1">Single-pass membrane protein</topology>
    </subcellularLocation>
</comment>
<keyword evidence="7 19" id="KW-0812">Transmembrane</keyword>
<keyword evidence="13 19" id="KW-1133">Transmembrane helix</keyword>
<keyword evidence="15" id="KW-1015">Disulfide bond</keyword>
<keyword evidence="12 18" id="KW-0067">ATP-binding</keyword>
<evidence type="ECO:0000256" key="11">
    <source>
        <dbReference type="ARBA" id="ARBA00022777"/>
    </source>
</evidence>
<evidence type="ECO:0000313" key="21">
    <source>
        <dbReference type="EMBL" id="KAG2619044.1"/>
    </source>
</evidence>
<gene>
    <name evidence="21" type="ORF">PVAP13_3NG140755</name>
</gene>
<evidence type="ECO:0000256" key="8">
    <source>
        <dbReference type="ARBA" id="ARBA00022729"/>
    </source>
</evidence>
<dbReference type="InterPro" id="IPR001245">
    <property type="entry name" value="Ser-Thr/Tyr_kinase_cat_dom"/>
</dbReference>